<feature type="domain" description="Alpha fucosidase A-like C-terminal" evidence="3">
    <location>
        <begin position="704"/>
        <end position="769"/>
    </location>
</feature>
<feature type="chain" id="PRO_5014683730" evidence="1">
    <location>
        <begin position="25"/>
        <end position="781"/>
    </location>
</feature>
<dbReference type="InterPro" id="IPR054363">
    <property type="entry name" value="GH95_cat"/>
</dbReference>
<dbReference type="InterPro" id="IPR013780">
    <property type="entry name" value="Glyco_hydro_b"/>
</dbReference>
<dbReference type="Gene3D" id="2.60.40.1180">
    <property type="entry name" value="Golgi alpha-mannosidase II"/>
    <property type="match status" value="1"/>
</dbReference>
<dbReference type="EMBL" id="LKTS01000001">
    <property type="protein sequence ID" value="PKD21676.1"/>
    <property type="molecule type" value="Genomic_DNA"/>
</dbReference>
<feature type="domain" description="Glycosyl hydrolase family 95 catalytic" evidence="4">
    <location>
        <begin position="297"/>
        <end position="702"/>
    </location>
</feature>
<organism evidence="5 6">
    <name type="scientific">Salegentibacter salinarum</name>
    <dbReference type="NCBI Taxonomy" id="447422"/>
    <lineage>
        <taxon>Bacteria</taxon>
        <taxon>Pseudomonadati</taxon>
        <taxon>Bacteroidota</taxon>
        <taxon>Flavobacteriia</taxon>
        <taxon>Flavobacteriales</taxon>
        <taxon>Flavobacteriaceae</taxon>
        <taxon>Salegentibacter</taxon>
    </lineage>
</organism>
<dbReference type="InterPro" id="IPR027414">
    <property type="entry name" value="GH95_N_dom"/>
</dbReference>
<dbReference type="GO" id="GO:0005975">
    <property type="term" value="P:carbohydrate metabolic process"/>
    <property type="evidence" value="ECO:0007669"/>
    <property type="project" value="InterPro"/>
</dbReference>
<dbReference type="GO" id="GO:0004560">
    <property type="term" value="F:alpha-L-fucosidase activity"/>
    <property type="evidence" value="ECO:0007669"/>
    <property type="project" value="InterPro"/>
</dbReference>
<dbReference type="Pfam" id="PF21307">
    <property type="entry name" value="Glyco_hydro_95_C"/>
    <property type="match status" value="1"/>
</dbReference>
<dbReference type="Proteomes" id="UP000232673">
    <property type="component" value="Unassembled WGS sequence"/>
</dbReference>
<dbReference type="AlphaFoldDB" id="A0A2N0U443"/>
<proteinExistence type="predicted"/>
<feature type="domain" description="Glycosyl hydrolase family 95 N-terminal" evidence="2">
    <location>
        <begin position="31"/>
        <end position="276"/>
    </location>
</feature>
<dbReference type="InterPro" id="IPR049053">
    <property type="entry name" value="AFCA-like_C"/>
</dbReference>
<dbReference type="OrthoDB" id="9802600at2"/>
<dbReference type="PANTHER" id="PTHR31084:SF0">
    <property type="entry name" value="ALPHA-L-FUCOSIDASE 2"/>
    <property type="match status" value="1"/>
</dbReference>
<keyword evidence="1" id="KW-0732">Signal</keyword>
<evidence type="ECO:0000259" key="4">
    <source>
        <dbReference type="Pfam" id="PF22124"/>
    </source>
</evidence>
<dbReference type="InterPro" id="IPR012341">
    <property type="entry name" value="6hp_glycosidase-like_sf"/>
</dbReference>
<dbReference type="Pfam" id="PF14498">
    <property type="entry name" value="Glyco_hyd_65N_2"/>
    <property type="match status" value="1"/>
</dbReference>
<evidence type="ECO:0000313" key="5">
    <source>
        <dbReference type="EMBL" id="PKD21676.1"/>
    </source>
</evidence>
<protein>
    <submittedName>
        <fullName evidence="5">Uncharacterized protein</fullName>
    </submittedName>
</protein>
<feature type="signal peptide" evidence="1">
    <location>
        <begin position="1"/>
        <end position="24"/>
    </location>
</feature>
<gene>
    <name evidence="5" type="ORF">APR41_01435</name>
</gene>
<dbReference type="InterPro" id="IPR016518">
    <property type="entry name" value="Alpha-L-fucosidase"/>
</dbReference>
<evidence type="ECO:0000259" key="2">
    <source>
        <dbReference type="Pfam" id="PF14498"/>
    </source>
</evidence>
<comment type="caution">
    <text evidence="5">The sequence shown here is derived from an EMBL/GenBank/DDBJ whole genome shotgun (WGS) entry which is preliminary data.</text>
</comment>
<evidence type="ECO:0000259" key="3">
    <source>
        <dbReference type="Pfam" id="PF21307"/>
    </source>
</evidence>
<evidence type="ECO:0000313" key="6">
    <source>
        <dbReference type="Proteomes" id="UP000232673"/>
    </source>
</evidence>
<dbReference type="RefSeq" id="WP_079711439.1">
    <property type="nucleotide sequence ID" value="NZ_FUZC01000001.1"/>
</dbReference>
<accession>A0A2N0U443</accession>
<dbReference type="STRING" id="447422.SAMN05660903_00276"/>
<reference evidence="5 6" key="1">
    <citation type="submission" date="2015-10" db="EMBL/GenBank/DDBJ databases">
        <title>Draft genome sequence of Salegentibacter salinarum KCTC 12975.</title>
        <authorList>
            <person name="Lin W."/>
            <person name="Zheng Q."/>
        </authorList>
    </citation>
    <scope>NUCLEOTIDE SEQUENCE [LARGE SCALE GENOMIC DNA]</scope>
    <source>
        <strain evidence="5 6">KCTC 12975</strain>
    </source>
</reference>
<dbReference type="PIRSF" id="PIRSF007663">
    <property type="entry name" value="UCP007663"/>
    <property type="match status" value="1"/>
</dbReference>
<dbReference type="InterPro" id="IPR008928">
    <property type="entry name" value="6-hairpin_glycosidase_sf"/>
</dbReference>
<name>A0A2N0U443_9FLAO</name>
<keyword evidence="6" id="KW-1185">Reference proteome</keyword>
<dbReference type="PANTHER" id="PTHR31084">
    <property type="entry name" value="ALPHA-L-FUCOSIDASE 2"/>
    <property type="match status" value="1"/>
</dbReference>
<dbReference type="Gene3D" id="2.70.98.50">
    <property type="entry name" value="putative glycoside hydrolase family protein from bacillus halodurans"/>
    <property type="match status" value="1"/>
</dbReference>
<evidence type="ECO:0000256" key="1">
    <source>
        <dbReference type="SAM" id="SignalP"/>
    </source>
</evidence>
<dbReference type="Gene3D" id="1.50.10.10">
    <property type="match status" value="1"/>
</dbReference>
<dbReference type="Pfam" id="PF22124">
    <property type="entry name" value="Glyco_hydro_95_cat"/>
    <property type="match status" value="1"/>
</dbReference>
<sequence length="781" mass="89247">MKLATNFSLLISTFLGLLSFSVFSQEEEELIWYNSPAENWDNALPVGNGRLGAMVFGDPKKERIQLNEDSLWPGGPDWGNSKGNPEDLAKIRKLVKEGKLKLADSLMVERFSYKGVTRSHQTMGDLFIDYNHKNISDYRRQLNLATAIAESSFKADGYQFSQEVFSSAEDDVMVIHIKTSNPEGMDFEVFLDRPDDKGHKTVSVSSPNNDILRMEGMITQFGGAKNSEKAALDYGVKFETLLKANSNKGKISAHEGALKFENVDEVTLYLVCNTSFYDENYPSKNTETLKSLKNKDVNEIRKSHIKDYQKFYHRTSFKIAQKDIDSIPTDRRLEYVKDGKEDLGLIEKLFQYGRYLLISSSRPGTNPANLQGIWNEHIEAPWNADYHLNINLQMNYWPSGPANLSELQEPLFDLTDRLIERGKILAKEQYGMKGTVAHQTTDLWATPWMRAERANWGAWIHGGGWIAQHYWEHFQFTQDTLFLKERAYPALKSFAEFYADWLSKDPQTNKLVSFPETSPENNYINKQGDTVAISYGTTMGYQIMAEVFDNTIAASEIIGVENDKFIEEIKSKREKLTSGIEIGEDGRLLEWNEAFEEPEKGHRHISQLYALHPGDDITSGQPELFEAARKTIDYRLEHGGAGPGWSRAWIINYYARLLDAREAYKHIEIFMQRSIYPNLLDIHPPFQIDGNFGFTAGIAEMLLQSHEGFLRILPALPKEWANGEIKGLKARGNVEVDISWQDAKLTKLVLKSIKKQRLKVRYQDEEIEVLLEEGENKSIIF</sequence>
<dbReference type="SUPFAM" id="SSF48208">
    <property type="entry name" value="Six-hairpin glycosidases"/>
    <property type="match status" value="1"/>
</dbReference>